<feature type="region of interest" description="Disordered" evidence="1">
    <location>
        <begin position="1227"/>
        <end position="1340"/>
    </location>
</feature>
<reference evidence="3" key="1">
    <citation type="submission" date="2022-07" db="EMBL/GenBank/DDBJ databases">
        <title>Phylogenomic reconstructions and comparative analyses of Kickxellomycotina fungi.</title>
        <authorList>
            <person name="Reynolds N.K."/>
            <person name="Stajich J.E."/>
            <person name="Barry K."/>
            <person name="Grigoriev I.V."/>
            <person name="Crous P."/>
            <person name="Smith M.E."/>
        </authorList>
    </citation>
    <scope>NUCLEOTIDE SEQUENCE</scope>
    <source>
        <strain evidence="3">NRRL 1565</strain>
    </source>
</reference>
<dbReference type="EMBL" id="JANBUO010000015">
    <property type="protein sequence ID" value="KAJ2808968.1"/>
    <property type="molecule type" value="Genomic_DNA"/>
</dbReference>
<feature type="region of interest" description="Disordered" evidence="1">
    <location>
        <begin position="941"/>
        <end position="977"/>
    </location>
</feature>
<dbReference type="Gene3D" id="1.10.10.750">
    <property type="entry name" value="Ypt/Rab-GAP domain of gyp1p, domain 1"/>
    <property type="match status" value="1"/>
</dbReference>
<evidence type="ECO:0000256" key="1">
    <source>
        <dbReference type="SAM" id="MobiDB-lite"/>
    </source>
</evidence>
<feature type="domain" description="Rab-GAP TBC" evidence="2">
    <location>
        <begin position="513"/>
        <end position="701"/>
    </location>
</feature>
<sequence length="1340" mass="149548">MFVLPAPAEPSAFWNDVKVTEHFVLQQSVSTTGGAFLKSVLATIQNVLETKPPAYRIIYRHEALAISFILLAVGEDAAEIEEDWKWVTKNMMAVVSELDEVAERANFVVTKIRFLVSAEDGTQQDAAVDRKMRAATTTFRQTFAVGREERLVTYYSCALHSNFMLHQGWLYLSEAHMCFYSYMFGSEKKEMIALREIKDLARARSMGGARDDAIDVVAKDGRRLTFSNLFHRDETFEMLSQLTANTMRRVLLNSEFAQRQQQQQVRPHNNAVNPDTRLPAEEKQARIGVPLAEQIAQQRRNDEFRSEFGLPRSEELLAVIETAVLAVPGSTVAYRGRLYLSTSFVCYMSHNFRGCRVTMPLAAVRRIERAQTTDISGIHCYELTITVWHQMRIAFRVPLGGNACNHWCDALRAQLKIMIAEQQRAKGSETGMTRYTIKGFCKTCASESLLAAGEKVSAAEVPECLGRDFGFPNDSKTQKEIPKRQRWAKYMREYGRNLTTIRRAEFDRLIRVGLPNNLRGEIWELSSGAMYLRFQNRGVYDKYVSDYLERPGPCADEIEKDLTRSLPEYAGYQVEEGISALRRVLNAYSLRDAELGYCQAMNIVASTMLVFMSEEQVFWTLTVMCDRMVPGYYSPSMYGASLDQAIFQSLAEEAMPMLAASFKRNDIQLSIACLPWFLTLFINSMPLTYALRVLDCFFLEGPRILFQIGLAILKINGGALLDVTDDGTFLFILKEYYRTLGEPAYPDATNARAREVTKFHELLYVAYNDFPAITHARIEELRRSHQLRIVHSVEDFSKRTFLRSVIDASGFTREQLSLLYDRYYAVLFSTRKGSENGSAVLKNAEGNGANLNDGVTLDIYGFARFMFEISSWMRVQIQEARERAQSHRSVGNKSADHLAREVAAGLENPGWFIGSLFRYTAAIVPPRSRVGLQDTDADAASAVSNDLAASSEASPSQETPQLPSSADSNGSAESDQQRVGGLRVSFQQCVIALGRIVNTDLLTRMDVFFDMYATAPEKIGRQEMFQLSEAILYIGHGEDVETGTRSEQPDGITNEESLLRSVSGFLQRAVKYSEAADSELGRGMFRMAVLEDEMLERFFADIVPVSFRFTDGVELANPKRAISTGLPSSPLTARSAESASARLLAGGRLMAEGMSARVAQTIALGSRFVDGRALTPVVRSAAELTPAPSERAQSSPEPHTMTAMSALADGPDDEIAEHMVQLSLRADPNEAEADAKAASGSPESSSQPEHQEHRWVNAPQEPPVNAPADPYENLLDEVDQLLGEMKDDDDPAHTAAAPASNQSSDLPADDSKPSTSTRRRSDLNLQMDDDDEDLARLLKD</sequence>
<dbReference type="SMART" id="SM00164">
    <property type="entry name" value="TBC"/>
    <property type="match status" value="1"/>
</dbReference>
<dbReference type="OrthoDB" id="17687at2759"/>
<evidence type="ECO:0000313" key="4">
    <source>
        <dbReference type="Proteomes" id="UP001140094"/>
    </source>
</evidence>
<dbReference type="InterPro" id="IPR000195">
    <property type="entry name" value="Rab-GAP-TBC_dom"/>
</dbReference>
<dbReference type="PANTHER" id="PTHR47219">
    <property type="entry name" value="RAB GTPASE-ACTIVATING PROTEIN 1-LIKE"/>
    <property type="match status" value="1"/>
</dbReference>
<gene>
    <name evidence="3" type="primary">GYP2</name>
    <name evidence="3" type="ORF">H4R20_000476</name>
</gene>
<proteinExistence type="predicted"/>
<dbReference type="PROSITE" id="PS50086">
    <property type="entry name" value="TBC_RABGAP"/>
    <property type="match status" value="1"/>
</dbReference>
<name>A0A9W8I103_9FUNG</name>
<dbReference type="GO" id="GO:0031267">
    <property type="term" value="F:small GTPase binding"/>
    <property type="evidence" value="ECO:0007669"/>
    <property type="project" value="TreeGrafter"/>
</dbReference>
<dbReference type="InterPro" id="IPR011993">
    <property type="entry name" value="PH-like_dom_sf"/>
</dbReference>
<dbReference type="Pfam" id="PF02893">
    <property type="entry name" value="GRAM"/>
    <property type="match status" value="2"/>
</dbReference>
<dbReference type="PANTHER" id="PTHR47219:SF20">
    <property type="entry name" value="TBC1 DOMAIN FAMILY MEMBER 2B"/>
    <property type="match status" value="1"/>
</dbReference>
<feature type="region of interest" description="Disordered" evidence="1">
    <location>
        <begin position="1180"/>
        <end position="1205"/>
    </location>
</feature>
<organism evidence="3 4">
    <name type="scientific">Coemansia guatemalensis</name>
    <dbReference type="NCBI Taxonomy" id="2761395"/>
    <lineage>
        <taxon>Eukaryota</taxon>
        <taxon>Fungi</taxon>
        <taxon>Fungi incertae sedis</taxon>
        <taxon>Zoopagomycota</taxon>
        <taxon>Kickxellomycotina</taxon>
        <taxon>Kickxellomycetes</taxon>
        <taxon>Kickxellales</taxon>
        <taxon>Kickxellaceae</taxon>
        <taxon>Coemansia</taxon>
    </lineage>
</organism>
<dbReference type="InterPro" id="IPR050302">
    <property type="entry name" value="Rab_GAP_TBC_domain"/>
</dbReference>
<dbReference type="Gene3D" id="1.10.472.80">
    <property type="entry name" value="Ypt/Rab-GAP domain of gyp1p, domain 3"/>
    <property type="match status" value="1"/>
</dbReference>
<protein>
    <submittedName>
        <fullName evidence="3">GTPase activating protein (GAP)</fullName>
    </submittedName>
</protein>
<keyword evidence="4" id="KW-1185">Reference proteome</keyword>
<dbReference type="GO" id="GO:0005096">
    <property type="term" value="F:GTPase activator activity"/>
    <property type="evidence" value="ECO:0007669"/>
    <property type="project" value="TreeGrafter"/>
</dbReference>
<comment type="caution">
    <text evidence="3">The sequence shown here is derived from an EMBL/GenBank/DDBJ whole genome shotgun (WGS) entry which is preliminary data.</text>
</comment>
<dbReference type="Gene3D" id="1.10.8.270">
    <property type="entry name" value="putative rabgap domain of human tbc1 domain family member 14 like domains"/>
    <property type="match status" value="1"/>
</dbReference>
<dbReference type="Gene3D" id="2.30.29.30">
    <property type="entry name" value="Pleckstrin-homology domain (PH domain)/Phosphotyrosine-binding domain (PTB)"/>
    <property type="match status" value="2"/>
</dbReference>
<dbReference type="SMART" id="SM00568">
    <property type="entry name" value="GRAM"/>
    <property type="match status" value="2"/>
</dbReference>
<dbReference type="Proteomes" id="UP001140094">
    <property type="component" value="Unassembled WGS sequence"/>
</dbReference>
<dbReference type="Pfam" id="PF00566">
    <property type="entry name" value="RabGAP-TBC"/>
    <property type="match status" value="1"/>
</dbReference>
<evidence type="ECO:0000313" key="3">
    <source>
        <dbReference type="EMBL" id="KAJ2808968.1"/>
    </source>
</evidence>
<feature type="compositionally biased region" description="Polar residues" evidence="1">
    <location>
        <begin position="942"/>
        <end position="974"/>
    </location>
</feature>
<dbReference type="InterPro" id="IPR035969">
    <property type="entry name" value="Rab-GAP_TBC_sf"/>
</dbReference>
<accession>A0A9W8I103</accession>
<dbReference type="SUPFAM" id="SSF47923">
    <property type="entry name" value="Ypt/Rab-GAP domain of gyp1p"/>
    <property type="match status" value="2"/>
</dbReference>
<dbReference type="InterPro" id="IPR004182">
    <property type="entry name" value="GRAM"/>
</dbReference>
<evidence type="ECO:0000259" key="2">
    <source>
        <dbReference type="PROSITE" id="PS50086"/>
    </source>
</evidence>